<dbReference type="InterPro" id="IPR052345">
    <property type="entry name" value="Rad_response_metalloprotease"/>
</dbReference>
<dbReference type="RefSeq" id="WP_135817822.1">
    <property type="nucleotide sequence ID" value="NZ_SRPG01000109.1"/>
</dbReference>
<proteinExistence type="predicted"/>
<evidence type="ECO:0000313" key="2">
    <source>
        <dbReference type="EMBL" id="TGN59057.1"/>
    </source>
</evidence>
<evidence type="ECO:0000259" key="1">
    <source>
        <dbReference type="Pfam" id="PF06114"/>
    </source>
</evidence>
<dbReference type="InterPro" id="IPR010359">
    <property type="entry name" value="IrrE_HExxH"/>
</dbReference>
<sequence length="167" mass="18972">MARAEFARVSLRERQSIEPYLKQKPVPLGRIAQALGLQVLVSSLPAGVSGKIEKTGDNFTIRLNRNESRERQRFTLAHEIAHFLLHKDILQRTGEIEDTVLYRSGQPQRIEFEANRLAADLIMPDEGIESDLRRLQTRFTEEAFDAVASEWQVSKAALEIKLGPVYS</sequence>
<keyword evidence="3" id="KW-1185">Reference proteome</keyword>
<dbReference type="OrthoDB" id="9794834at2"/>
<dbReference type="PANTHER" id="PTHR43236:SF2">
    <property type="entry name" value="BLL0069 PROTEIN"/>
    <property type="match status" value="1"/>
</dbReference>
<accession>A0A4Z1CGS1</accession>
<feature type="domain" description="IrrE N-terminal-like" evidence="1">
    <location>
        <begin position="33"/>
        <end position="162"/>
    </location>
</feature>
<name>A0A4Z1CGS1_9RHOB</name>
<reference evidence="2 3" key="1">
    <citation type="submission" date="2019-03" db="EMBL/GenBank/DDBJ databases">
        <authorList>
            <person name="Li J."/>
        </authorList>
    </citation>
    <scope>NUCLEOTIDE SEQUENCE [LARGE SCALE GENOMIC DNA]</scope>
    <source>
        <strain evidence="2 3">3058</strain>
    </source>
</reference>
<dbReference type="Proteomes" id="UP000297972">
    <property type="component" value="Unassembled WGS sequence"/>
</dbReference>
<comment type="caution">
    <text evidence="2">The sequence shown here is derived from an EMBL/GenBank/DDBJ whole genome shotgun (WGS) entry which is preliminary data.</text>
</comment>
<dbReference type="EMBL" id="SRPG01000109">
    <property type="protein sequence ID" value="TGN59057.1"/>
    <property type="molecule type" value="Genomic_DNA"/>
</dbReference>
<organism evidence="2 3">
    <name type="scientific">Paracoccus liaowanqingii</name>
    <dbReference type="NCBI Taxonomy" id="2560053"/>
    <lineage>
        <taxon>Bacteria</taxon>
        <taxon>Pseudomonadati</taxon>
        <taxon>Pseudomonadota</taxon>
        <taxon>Alphaproteobacteria</taxon>
        <taxon>Rhodobacterales</taxon>
        <taxon>Paracoccaceae</taxon>
        <taxon>Paracoccus</taxon>
    </lineage>
</organism>
<dbReference type="AlphaFoldDB" id="A0A4Z1CGS1"/>
<gene>
    <name evidence="2" type="ORF">E4L95_12025</name>
</gene>
<dbReference type="PANTHER" id="PTHR43236">
    <property type="entry name" value="ANTITOXIN HIGA1"/>
    <property type="match status" value="1"/>
</dbReference>
<protein>
    <submittedName>
        <fullName evidence="2">ImmA/IrrE family metallo-endopeptidase</fullName>
    </submittedName>
</protein>
<dbReference type="Gene3D" id="1.10.10.2910">
    <property type="match status" value="1"/>
</dbReference>
<dbReference type="Pfam" id="PF06114">
    <property type="entry name" value="Peptidase_M78"/>
    <property type="match status" value="1"/>
</dbReference>
<evidence type="ECO:0000313" key="3">
    <source>
        <dbReference type="Proteomes" id="UP000297972"/>
    </source>
</evidence>